<dbReference type="GO" id="GO:0005886">
    <property type="term" value="C:plasma membrane"/>
    <property type="evidence" value="ECO:0007669"/>
    <property type="project" value="UniProtKB-SubCell"/>
</dbReference>
<reference evidence="7 8" key="1">
    <citation type="submission" date="2016-10" db="EMBL/GenBank/DDBJ databases">
        <authorList>
            <person name="de Groot N.N."/>
        </authorList>
    </citation>
    <scope>NUCLEOTIDE SEQUENCE [LARGE SCALE GENOMIC DNA]</scope>
    <source>
        <strain evidence="7 8">DSM 23413</strain>
    </source>
</reference>
<dbReference type="RefSeq" id="WP_104007978.1">
    <property type="nucleotide sequence ID" value="NZ_FNVD01000007.1"/>
</dbReference>
<feature type="domain" description="Guanylate cyclase" evidence="5">
    <location>
        <begin position="367"/>
        <end position="498"/>
    </location>
</feature>
<keyword evidence="4" id="KW-1133">Transmembrane helix</keyword>
<dbReference type="SUPFAM" id="SSF55073">
    <property type="entry name" value="Nucleotide cyclase"/>
    <property type="match status" value="1"/>
</dbReference>
<feature type="transmembrane region" description="Helical" evidence="4">
    <location>
        <begin position="57"/>
        <end position="75"/>
    </location>
</feature>
<dbReference type="GO" id="GO:0006171">
    <property type="term" value="P:cAMP biosynthetic process"/>
    <property type="evidence" value="ECO:0007669"/>
    <property type="project" value="TreeGrafter"/>
</dbReference>
<feature type="domain" description="2Fe-2S ferredoxin-type" evidence="6">
    <location>
        <begin position="254"/>
        <end position="349"/>
    </location>
</feature>
<dbReference type="AlphaFoldDB" id="A0A1H5W3S1"/>
<evidence type="ECO:0000256" key="1">
    <source>
        <dbReference type="ARBA" id="ARBA00004651"/>
    </source>
</evidence>
<dbReference type="GO" id="GO:0004016">
    <property type="term" value="F:adenylate cyclase activity"/>
    <property type="evidence" value="ECO:0007669"/>
    <property type="project" value="UniProtKB-ARBA"/>
</dbReference>
<dbReference type="GO" id="GO:0051536">
    <property type="term" value="F:iron-sulfur cluster binding"/>
    <property type="evidence" value="ECO:0007669"/>
    <property type="project" value="InterPro"/>
</dbReference>
<comment type="subcellular location">
    <subcellularLocation>
        <location evidence="1">Cell membrane</location>
        <topology evidence="1">Multi-pass membrane protein</topology>
    </subcellularLocation>
</comment>
<dbReference type="InterPro" id="IPR034804">
    <property type="entry name" value="SQR/QFR_C/D"/>
</dbReference>
<dbReference type="PROSITE" id="PS51085">
    <property type="entry name" value="2FE2S_FER_2"/>
    <property type="match status" value="1"/>
</dbReference>
<proteinExistence type="predicted"/>
<dbReference type="InterPro" id="IPR050697">
    <property type="entry name" value="Adenylyl/Guanylyl_Cyclase_3/4"/>
</dbReference>
<dbReference type="PROSITE" id="PS50125">
    <property type="entry name" value="GUANYLATE_CYCLASE_2"/>
    <property type="match status" value="1"/>
</dbReference>
<organism evidence="7 8">
    <name type="scientific">Jhaorihella thermophila</name>
    <dbReference type="NCBI Taxonomy" id="488547"/>
    <lineage>
        <taxon>Bacteria</taxon>
        <taxon>Pseudomonadati</taxon>
        <taxon>Pseudomonadota</taxon>
        <taxon>Alphaproteobacteria</taxon>
        <taxon>Rhodobacterales</taxon>
        <taxon>Paracoccaceae</taxon>
        <taxon>Jhaorihella</taxon>
    </lineage>
</organism>
<name>A0A1H5W3S1_9RHOB</name>
<keyword evidence="8" id="KW-1185">Reference proteome</keyword>
<dbReference type="SUPFAM" id="SSF54292">
    <property type="entry name" value="2Fe-2S ferredoxin-like"/>
    <property type="match status" value="1"/>
</dbReference>
<dbReference type="CDD" id="cd07302">
    <property type="entry name" value="CHD"/>
    <property type="match status" value="1"/>
</dbReference>
<feature type="transmembrane region" description="Helical" evidence="4">
    <location>
        <begin position="87"/>
        <end position="108"/>
    </location>
</feature>
<evidence type="ECO:0000256" key="3">
    <source>
        <dbReference type="ARBA" id="ARBA00023136"/>
    </source>
</evidence>
<keyword evidence="3 4" id="KW-0472">Membrane</keyword>
<dbReference type="EMBL" id="FNVD01000007">
    <property type="protein sequence ID" value="SEF94033.1"/>
    <property type="molecule type" value="Genomic_DNA"/>
</dbReference>
<dbReference type="InterPro" id="IPR029787">
    <property type="entry name" value="Nucleotide_cyclase"/>
</dbReference>
<keyword evidence="2" id="KW-1003">Cell membrane</keyword>
<dbReference type="Gene3D" id="3.10.20.30">
    <property type="match status" value="1"/>
</dbReference>
<feature type="transmembrane region" description="Helical" evidence="4">
    <location>
        <begin position="15"/>
        <end position="37"/>
    </location>
</feature>
<evidence type="ECO:0000313" key="8">
    <source>
        <dbReference type="Proteomes" id="UP000236742"/>
    </source>
</evidence>
<dbReference type="Proteomes" id="UP000236742">
    <property type="component" value="Unassembled WGS sequence"/>
</dbReference>
<evidence type="ECO:0000256" key="2">
    <source>
        <dbReference type="ARBA" id="ARBA00022475"/>
    </source>
</evidence>
<evidence type="ECO:0000256" key="4">
    <source>
        <dbReference type="SAM" id="Phobius"/>
    </source>
</evidence>
<evidence type="ECO:0000259" key="6">
    <source>
        <dbReference type="PROSITE" id="PS51085"/>
    </source>
</evidence>
<sequence length="558" mass="60412">MHILFRGNWTTRARLLSGLVLFVFVLFHFLNIGLGLISPELMERAQDWRLAVTRSAPGTVLILGAMVTHFLLALARLAGRRTLRMPLWQAVQMISGLLVPPLLIAHVVHVRLAHELFGVNDRMGYLVALIWGSPSAWKQALLLLIVWTHACAGLHFWLRLRPWWHRALPAMTALAVLVPAFALAGFVAEGRHISALLADAQARAALVEAWNWPDSDAFAQLARITDWALWVFWAMVGLALADHVGRRLVNRLGHRVTIRYVDGPEVTAPEGPTLLEISRMTGVPHMSLCGGRGRCTTCRVIVEDGAENLPPPSPAEQVSLNVVNAPPGARLACQLRPCGRITVFRVFRADGRRRRAHATQGQERRLAVLFLDMRGFTERTTGQLPYDVVFLLNRFFDAIVPAITAAGGTVDKYLGDGLLAVFETEGTAGSARAALHAATGIGTALEQFNHDLAAERAPPVRIGMGLHLGTLVLGEIGAAGAAPRTIIGDTVNIASRLEAKTKELDATALVSRELLEAAGVDCHALDLVTVELRGVAGPVQALPVRSLPSLAALPGLPD</sequence>
<dbReference type="PANTHER" id="PTHR43081">
    <property type="entry name" value="ADENYLATE CYCLASE, TERMINAL-DIFFERENTIATION SPECIFIC-RELATED"/>
    <property type="match status" value="1"/>
</dbReference>
<feature type="transmembrane region" description="Helical" evidence="4">
    <location>
        <begin position="227"/>
        <end position="245"/>
    </location>
</feature>
<dbReference type="PANTHER" id="PTHR43081:SF17">
    <property type="entry name" value="BLL5647 PROTEIN"/>
    <property type="match status" value="1"/>
</dbReference>
<dbReference type="Pfam" id="PF00111">
    <property type="entry name" value="Fer2"/>
    <property type="match status" value="1"/>
</dbReference>
<dbReference type="Pfam" id="PF00211">
    <property type="entry name" value="Guanylate_cyc"/>
    <property type="match status" value="1"/>
</dbReference>
<evidence type="ECO:0000313" key="7">
    <source>
        <dbReference type="EMBL" id="SEF94033.1"/>
    </source>
</evidence>
<evidence type="ECO:0000259" key="5">
    <source>
        <dbReference type="PROSITE" id="PS50125"/>
    </source>
</evidence>
<keyword evidence="4" id="KW-0812">Transmembrane</keyword>
<gene>
    <name evidence="7" type="ORF">SAMN05421751_10793</name>
</gene>
<dbReference type="SMART" id="SM00044">
    <property type="entry name" value="CYCc"/>
    <property type="match status" value="1"/>
</dbReference>
<dbReference type="CDD" id="cd00207">
    <property type="entry name" value="fer2"/>
    <property type="match status" value="1"/>
</dbReference>
<feature type="transmembrane region" description="Helical" evidence="4">
    <location>
        <begin position="170"/>
        <end position="188"/>
    </location>
</feature>
<dbReference type="OrthoDB" id="341967at2"/>
<dbReference type="SUPFAM" id="SSF81343">
    <property type="entry name" value="Fumarate reductase respiratory complex transmembrane subunits"/>
    <property type="match status" value="1"/>
</dbReference>
<dbReference type="InterPro" id="IPR012675">
    <property type="entry name" value="Beta-grasp_dom_sf"/>
</dbReference>
<accession>A0A1H5W3S1</accession>
<dbReference type="InterPro" id="IPR001041">
    <property type="entry name" value="2Fe-2S_ferredoxin-type"/>
</dbReference>
<dbReference type="Gene3D" id="3.30.70.1230">
    <property type="entry name" value="Nucleotide cyclase"/>
    <property type="match status" value="1"/>
</dbReference>
<protein>
    <submittedName>
        <fullName evidence="7">Adenylate cyclase</fullName>
    </submittedName>
</protein>
<dbReference type="InterPro" id="IPR036010">
    <property type="entry name" value="2Fe-2S_ferredoxin-like_sf"/>
</dbReference>
<dbReference type="InterPro" id="IPR001054">
    <property type="entry name" value="A/G_cyclase"/>
</dbReference>
<dbReference type="GO" id="GO:0035556">
    <property type="term" value="P:intracellular signal transduction"/>
    <property type="evidence" value="ECO:0007669"/>
    <property type="project" value="InterPro"/>
</dbReference>